<dbReference type="GO" id="GO:0006351">
    <property type="term" value="P:DNA-templated transcription"/>
    <property type="evidence" value="ECO:0007669"/>
    <property type="project" value="UniProtKB-UniRule"/>
</dbReference>
<keyword evidence="4 10" id="KW-0240">DNA-directed RNA polymerase</keyword>
<gene>
    <name evidence="10 11" type="primary">rpoZ</name>
    <name evidence="11" type="ORF">C3F09_11575</name>
</gene>
<dbReference type="GO" id="GO:0003677">
    <property type="term" value="F:DNA binding"/>
    <property type="evidence" value="ECO:0007669"/>
    <property type="project" value="UniProtKB-UniRule"/>
</dbReference>
<dbReference type="InterPro" id="IPR006110">
    <property type="entry name" value="Pol_omega/Rpo6/RPB6"/>
</dbReference>
<evidence type="ECO:0000256" key="5">
    <source>
        <dbReference type="ARBA" id="ARBA00022679"/>
    </source>
</evidence>
<evidence type="ECO:0000256" key="9">
    <source>
        <dbReference type="ARBA" id="ARBA00048552"/>
    </source>
</evidence>
<reference evidence="11 12" key="1">
    <citation type="journal article" date="2018" name="ISME J.">
        <title>A methanotrophic archaeon couples anaerobic oxidation of methane to Fe(III) reduction.</title>
        <authorList>
            <person name="Cai C."/>
            <person name="Leu A.O."/>
            <person name="Xie G.J."/>
            <person name="Guo J."/>
            <person name="Feng Y."/>
            <person name="Zhao J.X."/>
            <person name="Tyson G.W."/>
            <person name="Yuan Z."/>
            <person name="Hu S."/>
        </authorList>
    </citation>
    <scope>NUCLEOTIDE SEQUENCE [LARGE SCALE GENOMIC DNA]</scope>
    <source>
        <strain evidence="11">FeB_12</strain>
    </source>
</reference>
<evidence type="ECO:0000256" key="7">
    <source>
        <dbReference type="ARBA" id="ARBA00023163"/>
    </source>
</evidence>
<keyword evidence="5 10" id="KW-0808">Transferase</keyword>
<dbReference type="SMART" id="SM01409">
    <property type="entry name" value="RNA_pol_Rpb6"/>
    <property type="match status" value="1"/>
</dbReference>
<sequence length="76" mass="8528">MKPINVEAVDRVTSNRYEAVIVAAQHARHLNAIRIAKLKRLGESETGLDIESRKITAVSIRDLVEGKVKFQRTDSN</sequence>
<evidence type="ECO:0000256" key="3">
    <source>
        <dbReference type="ARBA" id="ARBA00013725"/>
    </source>
</evidence>
<dbReference type="GO" id="GO:0003899">
    <property type="term" value="F:DNA-directed RNA polymerase activity"/>
    <property type="evidence" value="ECO:0007669"/>
    <property type="project" value="UniProtKB-UniRule"/>
</dbReference>
<dbReference type="NCBIfam" id="TIGR00690">
    <property type="entry name" value="rpoZ"/>
    <property type="match status" value="1"/>
</dbReference>
<accession>A0A855X3N7</accession>
<comment type="catalytic activity">
    <reaction evidence="9 10">
        <text>RNA(n) + a ribonucleoside 5'-triphosphate = RNA(n+1) + diphosphate</text>
        <dbReference type="Rhea" id="RHEA:21248"/>
        <dbReference type="Rhea" id="RHEA-COMP:14527"/>
        <dbReference type="Rhea" id="RHEA-COMP:17342"/>
        <dbReference type="ChEBI" id="CHEBI:33019"/>
        <dbReference type="ChEBI" id="CHEBI:61557"/>
        <dbReference type="ChEBI" id="CHEBI:140395"/>
        <dbReference type="EC" id="2.7.7.6"/>
    </reaction>
</comment>
<dbReference type="EMBL" id="PQAP01000199">
    <property type="protein sequence ID" value="PWB68493.1"/>
    <property type="molecule type" value="Genomic_DNA"/>
</dbReference>
<evidence type="ECO:0000256" key="4">
    <source>
        <dbReference type="ARBA" id="ARBA00022478"/>
    </source>
</evidence>
<dbReference type="InterPro" id="IPR036161">
    <property type="entry name" value="RPB6/omega-like_sf"/>
</dbReference>
<dbReference type="SUPFAM" id="SSF63562">
    <property type="entry name" value="RPB6/omega subunit-like"/>
    <property type="match status" value="1"/>
</dbReference>
<evidence type="ECO:0000313" key="11">
    <source>
        <dbReference type="EMBL" id="PWB68493.1"/>
    </source>
</evidence>
<evidence type="ECO:0000256" key="6">
    <source>
        <dbReference type="ARBA" id="ARBA00022695"/>
    </source>
</evidence>
<keyword evidence="6 10" id="KW-0548">Nucleotidyltransferase</keyword>
<comment type="subunit">
    <text evidence="10">The RNAP catalytic core consists of 2 alpha, 1 beta, 1 beta' and 1 omega subunit. When a sigma factor is associated with the core the holoenzyme is formed, which can initiate transcription.</text>
</comment>
<comment type="similarity">
    <text evidence="1 10">Belongs to the RNA polymerase subunit omega family.</text>
</comment>
<evidence type="ECO:0000256" key="1">
    <source>
        <dbReference type="ARBA" id="ARBA00006711"/>
    </source>
</evidence>
<dbReference type="Proteomes" id="UP000250918">
    <property type="component" value="Unassembled WGS sequence"/>
</dbReference>
<organism evidence="11 12">
    <name type="scientific">candidate division GN15 bacterium</name>
    <dbReference type="NCBI Taxonomy" id="2072418"/>
    <lineage>
        <taxon>Bacteria</taxon>
        <taxon>candidate division GN15</taxon>
    </lineage>
</organism>
<evidence type="ECO:0000313" key="12">
    <source>
        <dbReference type="Proteomes" id="UP000250918"/>
    </source>
</evidence>
<dbReference type="InterPro" id="IPR003716">
    <property type="entry name" value="DNA-dir_RNA_pol_omega"/>
</dbReference>
<dbReference type="GO" id="GO:0000428">
    <property type="term" value="C:DNA-directed RNA polymerase complex"/>
    <property type="evidence" value="ECO:0007669"/>
    <property type="project" value="UniProtKB-KW"/>
</dbReference>
<comment type="function">
    <text evidence="10">Promotes RNA polymerase assembly. Latches the N- and C-terminal regions of the beta' subunit thereby facilitating its interaction with the beta and alpha subunits.</text>
</comment>
<keyword evidence="7 10" id="KW-0804">Transcription</keyword>
<protein>
    <recommendedName>
        <fullName evidence="3 10">DNA-directed RNA polymerase subunit omega</fullName>
        <shortName evidence="10">RNAP omega subunit</shortName>
        <ecNumber evidence="2 10">2.7.7.6</ecNumber>
    </recommendedName>
    <alternativeName>
        <fullName evidence="10">RNA polymerase omega subunit</fullName>
    </alternativeName>
    <alternativeName>
        <fullName evidence="8 10">Transcriptase subunit omega</fullName>
    </alternativeName>
</protein>
<comment type="caution">
    <text evidence="11">The sequence shown here is derived from an EMBL/GenBank/DDBJ whole genome shotgun (WGS) entry which is preliminary data.</text>
</comment>
<evidence type="ECO:0000256" key="10">
    <source>
        <dbReference type="HAMAP-Rule" id="MF_00366"/>
    </source>
</evidence>
<dbReference type="HAMAP" id="MF_00366">
    <property type="entry name" value="RNApol_bact_RpoZ"/>
    <property type="match status" value="1"/>
</dbReference>
<evidence type="ECO:0000256" key="2">
    <source>
        <dbReference type="ARBA" id="ARBA00012418"/>
    </source>
</evidence>
<name>A0A855X3N7_9BACT</name>
<dbReference type="AlphaFoldDB" id="A0A855X3N7"/>
<evidence type="ECO:0000256" key="8">
    <source>
        <dbReference type="ARBA" id="ARBA00029924"/>
    </source>
</evidence>
<dbReference type="EC" id="2.7.7.6" evidence="2 10"/>
<proteinExistence type="inferred from homology"/>
<dbReference type="Gene3D" id="3.90.940.10">
    <property type="match status" value="1"/>
</dbReference>